<dbReference type="Proteomes" id="UP000534783">
    <property type="component" value="Unassembled WGS sequence"/>
</dbReference>
<gene>
    <name evidence="2" type="ORF">MNODULE_21445</name>
</gene>
<dbReference type="EMBL" id="VTOW01000006">
    <property type="protein sequence ID" value="NKE73328.1"/>
    <property type="molecule type" value="Genomic_DNA"/>
</dbReference>
<accession>A0A7X6ID40</accession>
<dbReference type="GO" id="GO:0035438">
    <property type="term" value="F:cyclic-di-GMP binding"/>
    <property type="evidence" value="ECO:0007669"/>
    <property type="project" value="InterPro"/>
</dbReference>
<name>A0A7X6ID40_9BACT</name>
<comment type="caution">
    <text evidence="2">The sequence shown here is derived from an EMBL/GenBank/DDBJ whole genome shotgun (WGS) entry which is preliminary data.</text>
</comment>
<proteinExistence type="predicted"/>
<dbReference type="AlphaFoldDB" id="A0A7X6ID40"/>
<reference evidence="2 3" key="1">
    <citation type="journal article" date="2020" name="Nature">
        <title>Bacterial chemolithoautotrophy via manganese oxidation.</title>
        <authorList>
            <person name="Yu H."/>
            <person name="Leadbetter J.R."/>
        </authorList>
    </citation>
    <scope>NUCLEOTIDE SEQUENCE [LARGE SCALE GENOMIC DNA]</scope>
    <source>
        <strain evidence="2 3">Mn-1</strain>
    </source>
</reference>
<evidence type="ECO:0000259" key="1">
    <source>
        <dbReference type="Pfam" id="PF07238"/>
    </source>
</evidence>
<keyword evidence="3" id="KW-1185">Reference proteome</keyword>
<dbReference type="Gene3D" id="2.40.10.220">
    <property type="entry name" value="predicted glycosyltransferase like domains"/>
    <property type="match status" value="1"/>
</dbReference>
<protein>
    <submittedName>
        <fullName evidence="2">PilZ domain-containing protein</fullName>
    </submittedName>
</protein>
<organism evidence="2 3">
    <name type="scientific">Candidatus Manganitrophus noduliformans</name>
    <dbReference type="NCBI Taxonomy" id="2606439"/>
    <lineage>
        <taxon>Bacteria</taxon>
        <taxon>Pseudomonadati</taxon>
        <taxon>Nitrospirota</taxon>
        <taxon>Nitrospiria</taxon>
        <taxon>Candidatus Troglogloeales</taxon>
        <taxon>Candidatus Manganitrophaceae</taxon>
        <taxon>Candidatus Manganitrophus</taxon>
    </lineage>
</organism>
<dbReference type="InterPro" id="IPR009875">
    <property type="entry name" value="PilZ_domain"/>
</dbReference>
<evidence type="ECO:0000313" key="3">
    <source>
        <dbReference type="Proteomes" id="UP000534783"/>
    </source>
</evidence>
<sequence length="102" mass="11476">MTDDQCASKRVPFITDIDIVGVGKRRTMDLSIGGMYIEMVADFQTGAEFELRFKLADADPDEIRVRARVLYIHPGIGAGVSFLNLSVQNEEKIRKWIDRGSN</sequence>
<feature type="domain" description="PilZ" evidence="1">
    <location>
        <begin position="24"/>
        <end position="98"/>
    </location>
</feature>
<evidence type="ECO:0000313" key="2">
    <source>
        <dbReference type="EMBL" id="NKE73328.1"/>
    </source>
</evidence>
<dbReference type="SUPFAM" id="SSF141371">
    <property type="entry name" value="PilZ domain-like"/>
    <property type="match status" value="1"/>
</dbReference>
<dbReference type="Pfam" id="PF07238">
    <property type="entry name" value="PilZ"/>
    <property type="match status" value="1"/>
</dbReference>
<dbReference type="RefSeq" id="WP_168063280.1">
    <property type="nucleotide sequence ID" value="NZ_VTOW01000006.1"/>
</dbReference>